<comment type="subcellular location">
    <subcellularLocation>
        <location evidence="1">Nucleus</location>
    </subcellularLocation>
</comment>
<comment type="subunit">
    <text evidence="6">Heterotrimeric transcription factor composed of three components, NF-YA, NF-YB and NF-YC. NF-YB and NF-YC must interact and dimerize for NF-YA association and DNA binding.</text>
</comment>
<dbReference type="PANTHER" id="PTHR10252">
    <property type="entry name" value="HISTONE-LIKE TRANSCRIPTION FACTOR CCAAT-RELATED"/>
    <property type="match status" value="1"/>
</dbReference>
<dbReference type="InterPro" id="IPR009072">
    <property type="entry name" value="Histone-fold"/>
</dbReference>
<comment type="similarity">
    <text evidence="7">Belongs to the NFYC/HAP5 subunit family.</text>
</comment>
<keyword evidence="2" id="KW-0805">Transcription regulation</keyword>
<dbReference type="SUPFAM" id="SSF47113">
    <property type="entry name" value="Histone-fold"/>
    <property type="match status" value="1"/>
</dbReference>
<feature type="non-terminal residue" evidence="10">
    <location>
        <position position="116"/>
    </location>
</feature>
<evidence type="ECO:0000256" key="8">
    <source>
        <dbReference type="ARBA" id="ARBA00059992"/>
    </source>
</evidence>
<protein>
    <recommendedName>
        <fullName evidence="9">Core Histone H2A/H2B/H3 domain-containing protein</fullName>
    </recommendedName>
</protein>
<proteinExistence type="inferred from homology"/>
<dbReference type="EMBL" id="KI630214">
    <property type="protein sequence ID" value="EYU44605.1"/>
    <property type="molecule type" value="Genomic_DNA"/>
</dbReference>
<dbReference type="GO" id="GO:0000976">
    <property type="term" value="F:transcription cis-regulatory region binding"/>
    <property type="evidence" value="ECO:0000318"/>
    <property type="project" value="GO_Central"/>
</dbReference>
<evidence type="ECO:0000256" key="6">
    <source>
        <dbReference type="ARBA" id="ARBA00025911"/>
    </source>
</evidence>
<organism evidence="10 11">
    <name type="scientific">Erythranthe guttata</name>
    <name type="common">Yellow monkey flower</name>
    <name type="synonym">Mimulus guttatus</name>
    <dbReference type="NCBI Taxonomy" id="4155"/>
    <lineage>
        <taxon>Eukaryota</taxon>
        <taxon>Viridiplantae</taxon>
        <taxon>Streptophyta</taxon>
        <taxon>Embryophyta</taxon>
        <taxon>Tracheophyta</taxon>
        <taxon>Spermatophyta</taxon>
        <taxon>Magnoliopsida</taxon>
        <taxon>eudicotyledons</taxon>
        <taxon>Gunneridae</taxon>
        <taxon>Pentapetalae</taxon>
        <taxon>asterids</taxon>
        <taxon>lamiids</taxon>
        <taxon>Lamiales</taxon>
        <taxon>Phrymaceae</taxon>
        <taxon>Erythranthe</taxon>
    </lineage>
</organism>
<dbReference type="Gene3D" id="1.10.20.10">
    <property type="entry name" value="Histone, subunit A"/>
    <property type="match status" value="1"/>
</dbReference>
<dbReference type="GO" id="GO:0005634">
    <property type="term" value="C:nucleus"/>
    <property type="evidence" value="ECO:0000318"/>
    <property type="project" value="GO_Central"/>
</dbReference>
<comment type="function">
    <text evidence="8">Stimulates the transcription of various genes by recognizing and binding to a CCAAT motif in promoters.</text>
</comment>
<evidence type="ECO:0000256" key="5">
    <source>
        <dbReference type="ARBA" id="ARBA00023242"/>
    </source>
</evidence>
<feature type="domain" description="Core Histone H2A/H2B/H3" evidence="9">
    <location>
        <begin position="36"/>
        <end position="104"/>
    </location>
</feature>
<dbReference type="STRING" id="4155.A0A022S062"/>
<reference evidence="10 11" key="1">
    <citation type="journal article" date="2013" name="Proc. Natl. Acad. Sci. U.S.A.">
        <title>Fine-scale variation in meiotic recombination in Mimulus inferred from population shotgun sequencing.</title>
        <authorList>
            <person name="Hellsten U."/>
            <person name="Wright K.M."/>
            <person name="Jenkins J."/>
            <person name="Shu S."/>
            <person name="Yuan Y."/>
            <person name="Wessler S.R."/>
            <person name="Schmutz J."/>
            <person name="Willis J.H."/>
            <person name="Rokhsar D.S."/>
        </authorList>
    </citation>
    <scope>NUCLEOTIDE SEQUENCE [LARGE SCALE GENOMIC DNA]</scope>
    <source>
        <strain evidence="11">cv. DUN x IM62</strain>
    </source>
</reference>
<dbReference type="CDD" id="cd22908">
    <property type="entry name" value="HFD_NFYC-like"/>
    <property type="match status" value="1"/>
</dbReference>
<dbReference type="InterPro" id="IPR050568">
    <property type="entry name" value="Transcr_DNA_Rep_Reg"/>
</dbReference>
<dbReference type="GO" id="GO:0006355">
    <property type="term" value="P:regulation of DNA-templated transcription"/>
    <property type="evidence" value="ECO:0000318"/>
    <property type="project" value="GO_Central"/>
</dbReference>
<gene>
    <name evidence="10" type="ORF">MIMGU_mgv1a0218411mg</name>
</gene>
<keyword evidence="11" id="KW-1185">Reference proteome</keyword>
<evidence type="ECO:0000313" key="11">
    <source>
        <dbReference type="Proteomes" id="UP000030748"/>
    </source>
</evidence>
<dbReference type="FunFam" id="1.10.20.10:FF:000062">
    <property type="entry name" value="Nuclear transcription factor Y subunit C"/>
    <property type="match status" value="1"/>
</dbReference>
<evidence type="ECO:0000256" key="4">
    <source>
        <dbReference type="ARBA" id="ARBA00023163"/>
    </source>
</evidence>
<evidence type="ECO:0000256" key="7">
    <source>
        <dbReference type="ARBA" id="ARBA00038129"/>
    </source>
</evidence>
<evidence type="ECO:0000256" key="2">
    <source>
        <dbReference type="ARBA" id="ARBA00023015"/>
    </source>
</evidence>
<keyword evidence="5" id="KW-0539">Nucleus</keyword>
<evidence type="ECO:0000313" key="10">
    <source>
        <dbReference type="EMBL" id="EYU44605.1"/>
    </source>
</evidence>
<evidence type="ECO:0000259" key="9">
    <source>
        <dbReference type="Pfam" id="PF00125"/>
    </source>
</evidence>
<keyword evidence="4" id="KW-0804">Transcription</keyword>
<evidence type="ECO:0000256" key="3">
    <source>
        <dbReference type="ARBA" id="ARBA00023125"/>
    </source>
</evidence>
<dbReference type="GO" id="GO:0046982">
    <property type="term" value="F:protein heterodimerization activity"/>
    <property type="evidence" value="ECO:0007669"/>
    <property type="project" value="InterPro"/>
</dbReference>
<dbReference type="PANTHER" id="PTHR10252:SF124">
    <property type="entry name" value="NUCLEAR TRANSCRIPTION FACTOR Y SUBUNIT C-10"/>
    <property type="match status" value="1"/>
</dbReference>
<dbReference type="InterPro" id="IPR007125">
    <property type="entry name" value="H2A/H2B/H3"/>
</dbReference>
<name>A0A022S062_ERYGU</name>
<sequence>GEEARNPCLKNQLKQKMDKFWKERVQEIREAPTDVRVQHTLPLARVKKVMKSNTEVKMISADTPVLFAKACELLIMEIGERAWTRTQENKRRTLQRNDVAHAIRDEPGLLLFLKDM</sequence>
<feature type="non-terminal residue" evidence="10">
    <location>
        <position position="1"/>
    </location>
</feature>
<keyword evidence="3" id="KW-0238">DNA-binding</keyword>
<evidence type="ECO:0000256" key="1">
    <source>
        <dbReference type="ARBA" id="ARBA00004123"/>
    </source>
</evidence>
<accession>A0A022S062</accession>
<dbReference type="Proteomes" id="UP000030748">
    <property type="component" value="Unassembled WGS sequence"/>
</dbReference>
<dbReference type="AlphaFoldDB" id="A0A022S062"/>
<dbReference type="Pfam" id="PF00125">
    <property type="entry name" value="Histone"/>
    <property type="match status" value="1"/>
</dbReference>